<dbReference type="GO" id="GO:0033281">
    <property type="term" value="C:TAT protein transport complex"/>
    <property type="evidence" value="ECO:0007669"/>
    <property type="project" value="UniProtKB-UniRule"/>
</dbReference>
<dbReference type="InterPro" id="IPR006312">
    <property type="entry name" value="TatA/E"/>
</dbReference>
<evidence type="ECO:0000313" key="12">
    <source>
        <dbReference type="Proteomes" id="UP000036958"/>
    </source>
</evidence>
<dbReference type="GO" id="GO:0043953">
    <property type="term" value="P:protein transport by the Tat complex"/>
    <property type="evidence" value="ECO:0007669"/>
    <property type="project" value="UniProtKB-UniRule"/>
</dbReference>
<feature type="region of interest" description="Disordered" evidence="10">
    <location>
        <begin position="47"/>
        <end position="69"/>
    </location>
</feature>
<comment type="caution">
    <text evidence="11">The sequence shown here is derived from an EMBL/GenBank/DDBJ whole genome shotgun (WGS) entry which is preliminary data.</text>
</comment>
<evidence type="ECO:0000256" key="7">
    <source>
        <dbReference type="ARBA" id="ARBA00023010"/>
    </source>
</evidence>
<sequence>MYLSIICGMFGPQEIIIILVIVLLLFGGRKIPELMKGFGKGMKEFKKATSEDDDDDQTSEKKNTEKINK</sequence>
<dbReference type="GO" id="GO:0008320">
    <property type="term" value="F:protein transmembrane transporter activity"/>
    <property type="evidence" value="ECO:0007669"/>
    <property type="project" value="UniProtKB-UniRule"/>
</dbReference>
<dbReference type="HAMAP" id="MF_00236">
    <property type="entry name" value="TatA_E"/>
    <property type="match status" value="1"/>
</dbReference>
<dbReference type="InterPro" id="IPR003369">
    <property type="entry name" value="TatA/B/E"/>
</dbReference>
<gene>
    <name evidence="9" type="primary">tatA</name>
    <name evidence="11" type="ORF">NC99_00870</name>
</gene>
<comment type="similarity">
    <text evidence="9">Belongs to the TatA/E family.</text>
</comment>
<keyword evidence="7 9" id="KW-0811">Translocation</keyword>
<dbReference type="PANTHER" id="PTHR42982">
    <property type="entry name" value="SEC-INDEPENDENT PROTEIN TRANSLOCASE PROTEIN TATA"/>
    <property type="match status" value="1"/>
</dbReference>
<evidence type="ECO:0000313" key="11">
    <source>
        <dbReference type="EMBL" id="KOH47044.1"/>
    </source>
</evidence>
<evidence type="ECO:0000256" key="10">
    <source>
        <dbReference type="SAM" id="MobiDB-lite"/>
    </source>
</evidence>
<evidence type="ECO:0000256" key="2">
    <source>
        <dbReference type="ARBA" id="ARBA00022448"/>
    </source>
</evidence>
<evidence type="ECO:0000256" key="1">
    <source>
        <dbReference type="ARBA" id="ARBA00004162"/>
    </source>
</evidence>
<dbReference type="EMBL" id="LGIA01000006">
    <property type="protein sequence ID" value="KOH47044.1"/>
    <property type="molecule type" value="Genomic_DNA"/>
</dbReference>
<evidence type="ECO:0000256" key="6">
    <source>
        <dbReference type="ARBA" id="ARBA00022989"/>
    </source>
</evidence>
<keyword evidence="6 9" id="KW-1133">Transmembrane helix</keyword>
<dbReference type="PANTHER" id="PTHR42982:SF1">
    <property type="entry name" value="SEC-INDEPENDENT PROTEIN TRANSLOCASE PROTEIN TATA"/>
    <property type="match status" value="1"/>
</dbReference>
<evidence type="ECO:0000256" key="5">
    <source>
        <dbReference type="ARBA" id="ARBA00022927"/>
    </source>
</evidence>
<comment type="subcellular location">
    <subcellularLocation>
        <location evidence="1 9">Cell membrane</location>
        <topology evidence="1 9">Single-pass membrane protein</topology>
    </subcellularLocation>
</comment>
<dbReference type="Pfam" id="PF02416">
    <property type="entry name" value="TatA_B_E"/>
    <property type="match status" value="1"/>
</dbReference>
<organism evidence="11 12">
    <name type="scientific">Sunxiuqinia dokdonensis</name>
    <dbReference type="NCBI Taxonomy" id="1409788"/>
    <lineage>
        <taxon>Bacteria</taxon>
        <taxon>Pseudomonadati</taxon>
        <taxon>Bacteroidota</taxon>
        <taxon>Bacteroidia</taxon>
        <taxon>Marinilabiliales</taxon>
        <taxon>Prolixibacteraceae</taxon>
        <taxon>Sunxiuqinia</taxon>
    </lineage>
</organism>
<keyword evidence="2 9" id="KW-0813">Transport</keyword>
<keyword evidence="8 9" id="KW-0472">Membrane</keyword>
<evidence type="ECO:0000256" key="8">
    <source>
        <dbReference type="ARBA" id="ARBA00023136"/>
    </source>
</evidence>
<feature type="transmembrane region" description="Helical" evidence="9">
    <location>
        <begin position="6"/>
        <end position="26"/>
    </location>
</feature>
<dbReference type="PATRIC" id="fig|1409788.3.peg.91"/>
<keyword evidence="5 9" id="KW-0653">Protein transport</keyword>
<dbReference type="Proteomes" id="UP000036958">
    <property type="component" value="Unassembled WGS sequence"/>
</dbReference>
<evidence type="ECO:0000256" key="3">
    <source>
        <dbReference type="ARBA" id="ARBA00022475"/>
    </source>
</evidence>
<keyword evidence="3 9" id="KW-1003">Cell membrane</keyword>
<dbReference type="RefSeq" id="WP_053178709.1">
    <property type="nucleotide sequence ID" value="NZ_LGIA01000006.1"/>
</dbReference>
<evidence type="ECO:0000256" key="9">
    <source>
        <dbReference type="HAMAP-Rule" id="MF_00236"/>
    </source>
</evidence>
<dbReference type="STRING" id="1409788.NC99_00870"/>
<proteinExistence type="inferred from homology"/>
<name>A0A0L8VF04_9BACT</name>
<keyword evidence="12" id="KW-1185">Reference proteome</keyword>
<comment type="subunit">
    <text evidence="9">Forms a complex with TatC.</text>
</comment>
<protein>
    <recommendedName>
        <fullName evidence="9">Sec-independent protein translocase protein TatA</fullName>
    </recommendedName>
</protein>
<evidence type="ECO:0000256" key="4">
    <source>
        <dbReference type="ARBA" id="ARBA00022692"/>
    </source>
</evidence>
<comment type="function">
    <text evidence="9">Part of the twin-arginine translocation (Tat) system that transports large folded proteins containing a characteristic twin-arginine motif in their signal peptide across membranes. TatA could form the protein-conducting channel of the Tat system.</text>
</comment>
<dbReference type="NCBIfam" id="TIGR01411">
    <property type="entry name" value="tatAE"/>
    <property type="match status" value="1"/>
</dbReference>
<keyword evidence="4 9" id="KW-0812">Transmembrane</keyword>
<dbReference type="Gene3D" id="1.20.5.3310">
    <property type="match status" value="1"/>
</dbReference>
<reference evidence="12" key="1">
    <citation type="submission" date="2015-07" db="EMBL/GenBank/DDBJ databases">
        <title>Genome sequencing of Sunxiuqinia dokdonensis strain SK.</title>
        <authorList>
            <person name="Ahn S."/>
            <person name="Kim B.-C."/>
        </authorList>
    </citation>
    <scope>NUCLEOTIDE SEQUENCE [LARGE SCALE GENOMIC DNA]</scope>
    <source>
        <strain evidence="12">SK</strain>
    </source>
</reference>
<dbReference type="AlphaFoldDB" id="A0A0L8VF04"/>
<feature type="compositionally biased region" description="Basic and acidic residues" evidence="10">
    <location>
        <begin position="58"/>
        <end position="69"/>
    </location>
</feature>
<accession>A0A0L8VF04</accession>